<dbReference type="GO" id="GO:0008168">
    <property type="term" value="F:methyltransferase activity"/>
    <property type="evidence" value="ECO:0007669"/>
    <property type="project" value="UniProtKB-KW"/>
</dbReference>
<dbReference type="Pfam" id="PF13649">
    <property type="entry name" value="Methyltransf_25"/>
    <property type="match status" value="1"/>
</dbReference>
<evidence type="ECO:0000259" key="1">
    <source>
        <dbReference type="Pfam" id="PF13649"/>
    </source>
</evidence>
<proteinExistence type="predicted"/>
<dbReference type="CDD" id="cd02440">
    <property type="entry name" value="AdoMet_MTases"/>
    <property type="match status" value="1"/>
</dbReference>
<feature type="domain" description="Methyltransferase" evidence="1">
    <location>
        <begin position="44"/>
        <end position="140"/>
    </location>
</feature>
<organism evidence="2 3">
    <name type="scientific">Acidovorax soli</name>
    <dbReference type="NCBI Taxonomy" id="592050"/>
    <lineage>
        <taxon>Bacteria</taxon>
        <taxon>Pseudomonadati</taxon>
        <taxon>Pseudomonadota</taxon>
        <taxon>Betaproteobacteria</taxon>
        <taxon>Burkholderiales</taxon>
        <taxon>Comamonadaceae</taxon>
        <taxon>Acidovorax</taxon>
    </lineage>
</organism>
<keyword evidence="3" id="KW-1185">Reference proteome</keyword>
<dbReference type="STRING" id="592050.SAMN05421875_12428"/>
<dbReference type="Proteomes" id="UP000199002">
    <property type="component" value="Unassembled WGS sequence"/>
</dbReference>
<evidence type="ECO:0000313" key="3">
    <source>
        <dbReference type="Proteomes" id="UP000199002"/>
    </source>
</evidence>
<dbReference type="InterPro" id="IPR029063">
    <property type="entry name" value="SAM-dependent_MTases_sf"/>
</dbReference>
<keyword evidence="2" id="KW-0808">Transferase</keyword>
<dbReference type="Gene3D" id="3.40.50.150">
    <property type="entry name" value="Vaccinia Virus protein VP39"/>
    <property type="match status" value="1"/>
</dbReference>
<reference evidence="3" key="1">
    <citation type="submission" date="2016-10" db="EMBL/GenBank/DDBJ databases">
        <authorList>
            <person name="Varghese N."/>
            <person name="Submissions S."/>
        </authorList>
    </citation>
    <scope>NUCLEOTIDE SEQUENCE [LARGE SCALE GENOMIC DNA]</scope>
    <source>
        <strain evidence="3">DSM 25157</strain>
    </source>
</reference>
<protein>
    <submittedName>
        <fullName evidence="2">Methyltransferase domain-containing protein</fullName>
    </submittedName>
</protein>
<dbReference type="InterPro" id="IPR041698">
    <property type="entry name" value="Methyltransf_25"/>
</dbReference>
<dbReference type="GeneID" id="34232458"/>
<evidence type="ECO:0000313" key="2">
    <source>
        <dbReference type="EMBL" id="SEA70727.1"/>
    </source>
</evidence>
<gene>
    <name evidence="2" type="ORF">SAMN05421875_12428</name>
</gene>
<keyword evidence="2" id="KW-0489">Methyltransferase</keyword>
<sequence>MQDKSHWERVYSTKSSSALSWFQPRADQSLGIIQRIAAGEQTRIIDVGGGSSTLADDLLKLDGFDVTVLDISKRALEVARQRLASNAGLVRWLVGDITQLALPAQAYDIWHDRAVFHFMTTPEQRHAYIAQVRQAVRPGGHVIVAVFGPDGPIQCSGLPVMRYAPDALHAEFGNAFELVEHASEAHRTPAGVEQQFIYCHCVMH</sequence>
<dbReference type="PANTHER" id="PTHR12843">
    <property type="entry name" value="PROTEIN-LYSINE N-METHYLTRANSFERASE METTL10"/>
    <property type="match status" value="1"/>
</dbReference>
<dbReference type="PANTHER" id="PTHR12843:SF5">
    <property type="entry name" value="EEF1A LYSINE METHYLTRANSFERASE 2"/>
    <property type="match status" value="1"/>
</dbReference>
<dbReference type="EMBL" id="FNQJ01000024">
    <property type="protein sequence ID" value="SEA70727.1"/>
    <property type="molecule type" value="Genomic_DNA"/>
</dbReference>
<dbReference type="AlphaFoldDB" id="A0A1H4DDN4"/>
<accession>A0A1H4DDN4</accession>
<name>A0A1H4DDN4_9BURK</name>
<dbReference type="SUPFAM" id="SSF53335">
    <property type="entry name" value="S-adenosyl-L-methionine-dependent methyltransferases"/>
    <property type="match status" value="1"/>
</dbReference>
<dbReference type="RefSeq" id="WP_092699678.1">
    <property type="nucleotide sequence ID" value="NZ_FNQJ01000024.1"/>
</dbReference>
<dbReference type="GO" id="GO:0032259">
    <property type="term" value="P:methylation"/>
    <property type="evidence" value="ECO:0007669"/>
    <property type="project" value="UniProtKB-KW"/>
</dbReference>